<evidence type="ECO:0000256" key="4">
    <source>
        <dbReference type="ARBA" id="ARBA00023136"/>
    </source>
</evidence>
<feature type="transmembrane region" description="Helical" evidence="5">
    <location>
        <begin position="35"/>
        <end position="55"/>
    </location>
</feature>
<evidence type="ECO:0000313" key="7">
    <source>
        <dbReference type="EMBL" id="KAG9325273.1"/>
    </source>
</evidence>
<dbReference type="Pfam" id="PF06201">
    <property type="entry name" value="PITH"/>
    <property type="match status" value="1"/>
</dbReference>
<dbReference type="Pfam" id="PF04061">
    <property type="entry name" value="ORMDL"/>
    <property type="match status" value="1"/>
</dbReference>
<evidence type="ECO:0000256" key="1">
    <source>
        <dbReference type="ARBA" id="ARBA00004141"/>
    </source>
</evidence>
<dbReference type="EMBL" id="JAIFTL010000044">
    <property type="protein sequence ID" value="KAG9325273.1"/>
    <property type="molecule type" value="Genomic_DNA"/>
</dbReference>
<proteinExistence type="predicted"/>
<reference evidence="7" key="1">
    <citation type="submission" date="2021-07" db="EMBL/GenBank/DDBJ databases">
        <title>Draft genome of Mortierella alpina, strain LL118, isolated from an aspen leaf litter sample.</title>
        <authorList>
            <person name="Yang S."/>
            <person name="Vinatzer B.A."/>
        </authorList>
    </citation>
    <scope>NUCLEOTIDE SEQUENCE</scope>
    <source>
        <strain evidence="7">LL118</strain>
    </source>
</reference>
<evidence type="ECO:0000256" key="5">
    <source>
        <dbReference type="SAM" id="Phobius"/>
    </source>
</evidence>
<keyword evidence="4 5" id="KW-0472">Membrane</keyword>
<evidence type="ECO:0000256" key="3">
    <source>
        <dbReference type="ARBA" id="ARBA00022989"/>
    </source>
</evidence>
<keyword evidence="2 5" id="KW-0812">Transmembrane</keyword>
<evidence type="ECO:0000259" key="6">
    <source>
        <dbReference type="PROSITE" id="PS51532"/>
    </source>
</evidence>
<protein>
    <recommendedName>
        <fullName evidence="6">PITH domain-containing protein</fullName>
    </recommendedName>
</protein>
<gene>
    <name evidence="7" type="ORF">KVV02_000021</name>
</gene>
<dbReference type="Gene3D" id="2.60.120.470">
    <property type="entry name" value="PITH domain"/>
    <property type="match status" value="1"/>
</dbReference>
<keyword evidence="3 5" id="KW-1133">Transmembrane helix</keyword>
<dbReference type="PROSITE" id="PS51532">
    <property type="entry name" value="PITH"/>
    <property type="match status" value="1"/>
</dbReference>
<organism evidence="7 8">
    <name type="scientific">Mortierella alpina</name>
    <name type="common">Oleaginous fungus</name>
    <name type="synonym">Mortierella renispora</name>
    <dbReference type="NCBI Taxonomy" id="64518"/>
    <lineage>
        <taxon>Eukaryota</taxon>
        <taxon>Fungi</taxon>
        <taxon>Fungi incertae sedis</taxon>
        <taxon>Mucoromycota</taxon>
        <taxon>Mortierellomycotina</taxon>
        <taxon>Mortierellomycetes</taxon>
        <taxon>Mortierellales</taxon>
        <taxon>Mortierellaceae</taxon>
        <taxon>Mortierella</taxon>
    </lineage>
</organism>
<comment type="caution">
    <text evidence="7">The sequence shown here is derived from an EMBL/GenBank/DDBJ whole genome shotgun (WGS) entry which is preliminary data.</text>
</comment>
<comment type="subcellular location">
    <subcellularLocation>
        <location evidence="1">Membrane</location>
        <topology evidence="1">Multi-pass membrane protein</topology>
    </subcellularLocation>
</comment>
<accession>A0A9P8A5M4</accession>
<feature type="transmembrane region" description="Helical" evidence="5">
    <location>
        <begin position="130"/>
        <end position="148"/>
    </location>
</feature>
<dbReference type="InterPro" id="IPR007203">
    <property type="entry name" value="ORMDL"/>
</dbReference>
<dbReference type="PANTHER" id="PTHR12665">
    <property type="entry name" value="ORMDL PROTEINS"/>
    <property type="match status" value="1"/>
</dbReference>
<dbReference type="InterPro" id="IPR008979">
    <property type="entry name" value="Galactose-bd-like_sf"/>
</dbReference>
<evidence type="ECO:0000256" key="2">
    <source>
        <dbReference type="ARBA" id="ARBA00022692"/>
    </source>
</evidence>
<dbReference type="AlphaFoldDB" id="A0A9P8A5M4"/>
<dbReference type="Proteomes" id="UP000717515">
    <property type="component" value="Unassembled WGS sequence"/>
</dbReference>
<feature type="domain" description="PITH" evidence="6">
    <location>
        <begin position="162"/>
        <end position="323"/>
    </location>
</feature>
<dbReference type="InterPro" id="IPR010400">
    <property type="entry name" value="PITH_dom"/>
</dbReference>
<evidence type="ECO:0000313" key="8">
    <source>
        <dbReference type="Proteomes" id="UP000717515"/>
    </source>
</evidence>
<name>A0A9P8A5M4_MORAP</name>
<dbReference type="SUPFAM" id="SSF49785">
    <property type="entry name" value="Galactose-binding domain-like"/>
    <property type="match status" value="1"/>
</dbReference>
<sequence length="342" mass="38582">MTKLASMYKTDYVQTLDQHSQTNLNSSWVNDKGAWMTNIILIFFLKFIFGIIPGISPELSWTLTTLTYNIGSYIMFHAVTGVPFEFSQGAYDGITLWEQIDGGVQFTATRKYLTTVPIVLFLLSTHYTHYAPFAFFVNLVATVINLIAKLPAMHQVRLFDINQKVEDLVHESLYQKIDHDNVQCLNESEPNAGRSFVESDADEQLIFKIPFTGLVKLKSISLRTDPGETAPRKMKAFINQDDLDFENAESTVPTQEWDLVEDSYGQVAEYSTRVAKFSSIRSLTLFFGENFGGDTTKISFIGLKGEFSELKRDPIITIYELQANPADHKVPGADNALGHEIE</sequence>
<dbReference type="GO" id="GO:0005789">
    <property type="term" value="C:endoplasmic reticulum membrane"/>
    <property type="evidence" value="ECO:0007669"/>
    <property type="project" value="InterPro"/>
</dbReference>
<dbReference type="InterPro" id="IPR037047">
    <property type="entry name" value="PITH_dom_sf"/>
</dbReference>